<dbReference type="AlphaFoldDB" id="A0A167LX43"/>
<protein>
    <recommendedName>
        <fullName evidence="3">F-box domain-containing protein</fullName>
    </recommendedName>
</protein>
<name>A0A167LX43_CALVF</name>
<dbReference type="Gene3D" id="3.80.10.10">
    <property type="entry name" value="Ribonuclease Inhibitor"/>
    <property type="match status" value="1"/>
</dbReference>
<keyword evidence="2" id="KW-1185">Reference proteome</keyword>
<reference evidence="1 2" key="1">
    <citation type="journal article" date="2016" name="Mol. Biol. Evol.">
        <title>Comparative Genomics of Early-Diverging Mushroom-Forming Fungi Provides Insights into the Origins of Lignocellulose Decay Capabilities.</title>
        <authorList>
            <person name="Nagy L.G."/>
            <person name="Riley R."/>
            <person name="Tritt A."/>
            <person name="Adam C."/>
            <person name="Daum C."/>
            <person name="Floudas D."/>
            <person name="Sun H."/>
            <person name="Yadav J.S."/>
            <person name="Pangilinan J."/>
            <person name="Larsson K.H."/>
            <person name="Matsuura K."/>
            <person name="Barry K."/>
            <person name="Labutti K."/>
            <person name="Kuo R."/>
            <person name="Ohm R.A."/>
            <person name="Bhattacharya S.S."/>
            <person name="Shirouzu T."/>
            <person name="Yoshinaga Y."/>
            <person name="Martin F.M."/>
            <person name="Grigoriev I.V."/>
            <person name="Hibbett D.S."/>
        </authorList>
    </citation>
    <scope>NUCLEOTIDE SEQUENCE [LARGE SCALE GENOMIC DNA]</scope>
    <source>
        <strain evidence="1 2">TUFC12733</strain>
    </source>
</reference>
<dbReference type="OrthoDB" id="3353485at2759"/>
<proteinExistence type="predicted"/>
<dbReference type="EMBL" id="KV417285">
    <property type="protein sequence ID" value="KZO96119.1"/>
    <property type="molecule type" value="Genomic_DNA"/>
</dbReference>
<evidence type="ECO:0000313" key="1">
    <source>
        <dbReference type="EMBL" id="KZO96119.1"/>
    </source>
</evidence>
<dbReference type="SUPFAM" id="SSF52047">
    <property type="entry name" value="RNI-like"/>
    <property type="match status" value="1"/>
</dbReference>
<sequence>MSPPSGFMAPFTGRRMLDELWRLVFEELLVESGDSATVVPLLQVCKAWKACGSSLLYRHVQFSGTAQLKAFYEHLFFHANDGRYPGLYSQTLTIHTPAVGFLELSHHVPRILGYLHNLRAFHAPDIDICSTILEPLAVVAQRTLHELSLTLCSSESDGAINLAIVSRFTGLKNLKVTVNWGADSTIFAIGRAIGFRMPFLTALCWSSPRVAPVHEFIVFLTRCDLPALTNLELDFPFLTTEGTASLQPVFKKFGPQLRHLSYNVPGAARLPQTVFALLPNLQRLEVHASAAALDIIRVLPDMTEEVRVAFDLLQFAQDWLLENPSDTCLRRIRLTANSPQRFDWRTFGLLRPIFAGELLTVSFQLAGRGVHLLDGSGNTVVMVSSPVVSDV</sequence>
<gene>
    <name evidence="1" type="ORF">CALVIDRAFT_134360</name>
</gene>
<evidence type="ECO:0000313" key="2">
    <source>
        <dbReference type="Proteomes" id="UP000076738"/>
    </source>
</evidence>
<dbReference type="InterPro" id="IPR032675">
    <property type="entry name" value="LRR_dom_sf"/>
</dbReference>
<evidence type="ECO:0008006" key="3">
    <source>
        <dbReference type="Google" id="ProtNLM"/>
    </source>
</evidence>
<accession>A0A167LX43</accession>
<organism evidence="1 2">
    <name type="scientific">Calocera viscosa (strain TUFC12733)</name>
    <dbReference type="NCBI Taxonomy" id="1330018"/>
    <lineage>
        <taxon>Eukaryota</taxon>
        <taxon>Fungi</taxon>
        <taxon>Dikarya</taxon>
        <taxon>Basidiomycota</taxon>
        <taxon>Agaricomycotina</taxon>
        <taxon>Dacrymycetes</taxon>
        <taxon>Dacrymycetales</taxon>
        <taxon>Dacrymycetaceae</taxon>
        <taxon>Calocera</taxon>
    </lineage>
</organism>
<dbReference type="Proteomes" id="UP000076738">
    <property type="component" value="Unassembled WGS sequence"/>
</dbReference>